<comment type="similarity">
    <text evidence="1">Belongs to the amidase family.</text>
</comment>
<organism evidence="2 3">
    <name type="scientific">Vagococcus zengguangii</name>
    <dbReference type="NCBI Taxonomy" id="2571750"/>
    <lineage>
        <taxon>Bacteria</taxon>
        <taxon>Bacillati</taxon>
        <taxon>Bacillota</taxon>
        <taxon>Bacilli</taxon>
        <taxon>Lactobacillales</taxon>
        <taxon>Enterococcaceae</taxon>
        <taxon>Vagococcus</taxon>
    </lineage>
</organism>
<dbReference type="OrthoDB" id="9811471at2"/>
<dbReference type="InterPro" id="IPR023631">
    <property type="entry name" value="Amidase_dom"/>
</dbReference>
<dbReference type="KEGG" id="vao:FA707_03485"/>
<keyword evidence="3" id="KW-1185">Reference proteome</keyword>
<reference evidence="2 3" key="1">
    <citation type="submission" date="2019-04" db="EMBL/GenBank/DDBJ databases">
        <title>Vagococcus sp. nov., isolated from faeces of yaks (Bos grunniens).</title>
        <authorList>
            <person name="Ge Y."/>
        </authorList>
    </citation>
    <scope>NUCLEOTIDE SEQUENCE [LARGE SCALE GENOMIC DNA]</scope>
    <source>
        <strain evidence="2 3">MN-17</strain>
    </source>
</reference>
<dbReference type="SUPFAM" id="SSF75304">
    <property type="entry name" value="Amidase signature (AS) enzymes"/>
    <property type="match status" value="1"/>
</dbReference>
<dbReference type="PROSITE" id="PS00571">
    <property type="entry name" value="AMIDASES"/>
    <property type="match status" value="1"/>
</dbReference>
<dbReference type="EMBL" id="CP039712">
    <property type="protein sequence ID" value="QCI86076.1"/>
    <property type="molecule type" value="Genomic_DNA"/>
</dbReference>
<accession>A0A4D7CVH2</accession>
<dbReference type="PANTHER" id="PTHR11895">
    <property type="entry name" value="TRANSAMIDASE"/>
    <property type="match status" value="1"/>
</dbReference>
<dbReference type="InterPro" id="IPR000120">
    <property type="entry name" value="Amidase"/>
</dbReference>
<dbReference type="PANTHER" id="PTHR11895:SF7">
    <property type="entry name" value="GLUTAMYL-TRNA(GLN) AMIDOTRANSFERASE SUBUNIT A, MITOCHONDRIAL"/>
    <property type="match status" value="1"/>
</dbReference>
<protein>
    <submittedName>
        <fullName evidence="2">Amidase</fullName>
        <ecNumber evidence="2">3.5.1.4</ecNumber>
    </submittedName>
</protein>
<dbReference type="RefSeq" id="WP_136952913.1">
    <property type="nucleotide sequence ID" value="NZ_CP039712.1"/>
</dbReference>
<dbReference type="NCBIfam" id="NF005099">
    <property type="entry name" value="PRK06529.1"/>
    <property type="match status" value="1"/>
</dbReference>
<dbReference type="AlphaFoldDB" id="A0A4D7CVH2"/>
<dbReference type="GO" id="GO:0004040">
    <property type="term" value="F:amidase activity"/>
    <property type="evidence" value="ECO:0007669"/>
    <property type="project" value="UniProtKB-EC"/>
</dbReference>
<dbReference type="InterPro" id="IPR036928">
    <property type="entry name" value="AS_sf"/>
</dbReference>
<dbReference type="EC" id="3.5.1.4" evidence="2"/>
<gene>
    <name evidence="2" type="ORF">FA707_03485</name>
</gene>
<keyword evidence="2" id="KW-0378">Hydrolase</keyword>
<evidence type="ECO:0000313" key="3">
    <source>
        <dbReference type="Proteomes" id="UP000298615"/>
    </source>
</evidence>
<dbReference type="Gene3D" id="3.90.1300.10">
    <property type="entry name" value="Amidase signature (AS) domain"/>
    <property type="match status" value="1"/>
</dbReference>
<proteinExistence type="inferred from homology"/>
<evidence type="ECO:0000313" key="2">
    <source>
        <dbReference type="EMBL" id="QCI86076.1"/>
    </source>
</evidence>
<dbReference type="Proteomes" id="UP000298615">
    <property type="component" value="Chromosome"/>
</dbReference>
<name>A0A4D7CVH2_9ENTE</name>
<dbReference type="Pfam" id="PF01425">
    <property type="entry name" value="Amidase"/>
    <property type="match status" value="1"/>
</dbReference>
<dbReference type="InterPro" id="IPR020556">
    <property type="entry name" value="Amidase_CS"/>
</dbReference>
<evidence type="ECO:0000256" key="1">
    <source>
        <dbReference type="ARBA" id="ARBA00009199"/>
    </source>
</evidence>
<sequence>MKDATYWINQLKNKEISHQELIHSISNKVKKLNPELNAVITFSSSDALCEIEQREGVLQTPFAGLPVPLKILGQSKKGWLDTSGSRLFNDYRASDSNYFVGKMEQVGLLALGQTNSPEFGFKNITDPFIHGVTRNPWNVAHSPGGSSGGAAAAVASGMFPLAMASDGGGSIRIPASFCGLIGLKPTRGLMPVGPSGWRGWQGASISFGLTLSVRDTQLLFDSLRGIHTAAPYQPVNLFMDQTKRPLKIAYCLDSPVNSIVSTDAKIALQKTLKQLEKMGHQLVSVNYPVDGIRLIRSYYAMNGGETAAMFKQIEKNFNRSMTIEDMELMTWGIYQYGNKIDAADYIEALQSWDEAAFQMEELFDDYDLFLSPTTATTAPKVDAPLVSEAIQERLRLSERLNQTQAAQLIEEMFADSLALTPYTQLANLTGQPAISLPVHIGENGLPIGVQLMAKRGNDQLLLDIAAQLEQEELFELPHINR</sequence>